<reference evidence="1" key="1">
    <citation type="submission" date="2023-04" db="EMBL/GenBank/DDBJ databases">
        <title>Draft Genome sequencing of Naganishia species isolated from polar environments using Oxford Nanopore Technology.</title>
        <authorList>
            <person name="Leo P."/>
            <person name="Venkateswaran K."/>
        </authorList>
    </citation>
    <scope>NUCLEOTIDE SEQUENCE</scope>
    <source>
        <strain evidence="1">MNA-CCFEE 5425</strain>
    </source>
</reference>
<evidence type="ECO:0000313" key="2">
    <source>
        <dbReference type="Proteomes" id="UP001243375"/>
    </source>
</evidence>
<accession>A0ACC2WRB0</accession>
<sequence length="98" mass="10047">MKPLRVIAHGEWPCYSYLDAGGLDAYAAVMAGVAASTSKLPAAHQLTQKFLENHLSPSMVEAGPVAEAVASAIAEGRPPKDSGRGGGETADKGQDQAV</sequence>
<dbReference type="EMBL" id="JASBWU010000020">
    <property type="protein sequence ID" value="KAJ9113973.1"/>
    <property type="molecule type" value="Genomic_DNA"/>
</dbReference>
<keyword evidence="2" id="KW-1185">Reference proteome</keyword>
<evidence type="ECO:0000313" key="1">
    <source>
        <dbReference type="EMBL" id="KAJ9113973.1"/>
    </source>
</evidence>
<dbReference type="Proteomes" id="UP001243375">
    <property type="component" value="Unassembled WGS sequence"/>
</dbReference>
<proteinExistence type="predicted"/>
<comment type="caution">
    <text evidence="1">The sequence shown here is derived from an EMBL/GenBank/DDBJ whole genome shotgun (WGS) entry which is preliminary data.</text>
</comment>
<name>A0ACC2WRB0_9TREE</name>
<organism evidence="1 2">
    <name type="scientific">Naganishia vaughanmartiniae</name>
    <dbReference type="NCBI Taxonomy" id="1424756"/>
    <lineage>
        <taxon>Eukaryota</taxon>
        <taxon>Fungi</taxon>
        <taxon>Dikarya</taxon>
        <taxon>Basidiomycota</taxon>
        <taxon>Agaricomycotina</taxon>
        <taxon>Tremellomycetes</taxon>
        <taxon>Filobasidiales</taxon>
        <taxon>Filobasidiaceae</taxon>
        <taxon>Naganishia</taxon>
    </lineage>
</organism>
<protein>
    <submittedName>
        <fullName evidence="1">Uncharacterized protein</fullName>
    </submittedName>
</protein>
<gene>
    <name evidence="1" type="ORF">QFC22_005790</name>
</gene>